<keyword evidence="10 11" id="KW-0472">Membrane</keyword>
<dbReference type="EMBL" id="QFXE01000007">
    <property type="protein sequence ID" value="RDH87075.1"/>
    <property type="molecule type" value="Genomic_DNA"/>
</dbReference>
<name>A0A370DQ59_9GAMM</name>
<evidence type="ECO:0000313" key="13">
    <source>
        <dbReference type="Proteomes" id="UP000254771"/>
    </source>
</evidence>
<organism evidence="12 13">
    <name type="scientific">endosymbiont of Escarpia spicata</name>
    <dbReference type="NCBI Taxonomy" id="2200908"/>
    <lineage>
        <taxon>Bacteria</taxon>
        <taxon>Pseudomonadati</taxon>
        <taxon>Pseudomonadota</taxon>
        <taxon>Gammaproteobacteria</taxon>
        <taxon>sulfur-oxidizing symbionts</taxon>
    </lineage>
</organism>
<keyword evidence="9 11" id="KW-0811">Translocation</keyword>
<comment type="caution">
    <text evidence="12">The sequence shown here is derived from an EMBL/GenBank/DDBJ whole genome shotgun (WGS) entry which is preliminary data.</text>
</comment>
<dbReference type="GO" id="GO:0065002">
    <property type="term" value="P:intracellular protein transmembrane transport"/>
    <property type="evidence" value="ECO:0007669"/>
    <property type="project" value="TreeGrafter"/>
</dbReference>
<dbReference type="PRINTS" id="PR01651">
    <property type="entry name" value="SECGEXPORT"/>
</dbReference>
<dbReference type="GO" id="GO:0005886">
    <property type="term" value="C:plasma membrane"/>
    <property type="evidence" value="ECO:0007669"/>
    <property type="project" value="UniProtKB-SubCell"/>
</dbReference>
<keyword evidence="8 11" id="KW-1133">Transmembrane helix</keyword>
<dbReference type="Pfam" id="PF03840">
    <property type="entry name" value="SecG"/>
    <property type="match status" value="1"/>
</dbReference>
<dbReference type="AlphaFoldDB" id="A0A370DQ59"/>
<feature type="transmembrane region" description="Helical" evidence="11">
    <location>
        <begin position="56"/>
        <end position="74"/>
    </location>
</feature>
<dbReference type="Proteomes" id="UP000254771">
    <property type="component" value="Unassembled WGS sequence"/>
</dbReference>
<evidence type="ECO:0000256" key="9">
    <source>
        <dbReference type="ARBA" id="ARBA00023010"/>
    </source>
</evidence>
<comment type="function">
    <text evidence="11">Involved in protein export. Participates in an early event of protein translocation.</text>
</comment>
<dbReference type="PANTHER" id="PTHR34182:SF1">
    <property type="entry name" value="PROTEIN-EXPORT MEMBRANE PROTEIN SECG"/>
    <property type="match status" value="1"/>
</dbReference>
<evidence type="ECO:0000256" key="2">
    <source>
        <dbReference type="ARBA" id="ARBA00008445"/>
    </source>
</evidence>
<keyword evidence="4 11" id="KW-0813">Transport</keyword>
<evidence type="ECO:0000313" key="12">
    <source>
        <dbReference type="EMBL" id="RDH87075.1"/>
    </source>
</evidence>
<reference evidence="12 13" key="1">
    <citation type="journal article" date="2018" name="ISME J.">
        <title>Endosymbiont genomes yield clues of tubeworm success.</title>
        <authorList>
            <person name="Li Y."/>
            <person name="Liles M.R."/>
            <person name="Halanych K.M."/>
        </authorList>
    </citation>
    <scope>NUCLEOTIDE SEQUENCE [LARGE SCALE GENOMIC DNA]</scope>
    <source>
        <strain evidence="12">A1462</strain>
    </source>
</reference>
<dbReference type="PANTHER" id="PTHR34182">
    <property type="entry name" value="PROTEIN-EXPORT MEMBRANE PROTEIN SECG"/>
    <property type="match status" value="1"/>
</dbReference>
<comment type="caution">
    <text evidence="11">Lacks conserved residue(s) required for the propagation of feature annotation.</text>
</comment>
<dbReference type="InterPro" id="IPR004692">
    <property type="entry name" value="SecG"/>
</dbReference>
<proteinExistence type="inferred from homology"/>
<protein>
    <recommendedName>
        <fullName evidence="3 11">Protein-export membrane protein SecG</fullName>
    </recommendedName>
</protein>
<evidence type="ECO:0000256" key="5">
    <source>
        <dbReference type="ARBA" id="ARBA00022475"/>
    </source>
</evidence>
<evidence type="ECO:0000256" key="4">
    <source>
        <dbReference type="ARBA" id="ARBA00022448"/>
    </source>
</evidence>
<keyword evidence="5 11" id="KW-1003">Cell membrane</keyword>
<dbReference type="GO" id="GO:0043952">
    <property type="term" value="P:protein transport by the Sec complex"/>
    <property type="evidence" value="ECO:0007669"/>
    <property type="project" value="TreeGrafter"/>
</dbReference>
<evidence type="ECO:0000256" key="6">
    <source>
        <dbReference type="ARBA" id="ARBA00022692"/>
    </source>
</evidence>
<evidence type="ECO:0000256" key="11">
    <source>
        <dbReference type="RuleBase" id="RU365087"/>
    </source>
</evidence>
<comment type="subcellular location">
    <subcellularLocation>
        <location evidence="1 11">Cell membrane</location>
        <topology evidence="1 11">Multi-pass membrane protein</topology>
    </subcellularLocation>
</comment>
<evidence type="ECO:0000256" key="10">
    <source>
        <dbReference type="ARBA" id="ARBA00023136"/>
    </source>
</evidence>
<keyword evidence="13" id="KW-1185">Reference proteome</keyword>
<dbReference type="GO" id="GO:0015450">
    <property type="term" value="F:protein-transporting ATPase activity"/>
    <property type="evidence" value="ECO:0007669"/>
    <property type="project" value="UniProtKB-UniRule"/>
</dbReference>
<evidence type="ECO:0000256" key="1">
    <source>
        <dbReference type="ARBA" id="ARBA00004651"/>
    </source>
</evidence>
<keyword evidence="7 11" id="KW-0653">Protein transport</keyword>
<gene>
    <name evidence="12" type="ORF">DIZ78_06180</name>
</gene>
<keyword evidence="6 11" id="KW-0812">Transmembrane</keyword>
<evidence type="ECO:0000256" key="7">
    <source>
        <dbReference type="ARBA" id="ARBA00022927"/>
    </source>
</evidence>
<evidence type="ECO:0000256" key="8">
    <source>
        <dbReference type="ARBA" id="ARBA00022989"/>
    </source>
</evidence>
<comment type="similarity">
    <text evidence="2 11">Belongs to the SecG family.</text>
</comment>
<dbReference type="NCBIfam" id="TIGR00810">
    <property type="entry name" value="secG"/>
    <property type="match status" value="1"/>
</dbReference>
<accession>A0A370DQ59</accession>
<dbReference type="GO" id="GO:0009306">
    <property type="term" value="P:protein secretion"/>
    <property type="evidence" value="ECO:0007669"/>
    <property type="project" value="UniProtKB-UniRule"/>
</dbReference>
<sequence length="127" mass="13051">MQTILVVFHLFLALGLVGLILIQHGKGADAGAAFGSGASATVFGAQGSASFLSRATAALAALFFITSMALAYFSTQSREPQGLMESMQTEQVETAVPAAETINSDVPVIPAPGQEVPVAVPESEVQE</sequence>
<evidence type="ECO:0000256" key="3">
    <source>
        <dbReference type="ARBA" id="ARBA00017876"/>
    </source>
</evidence>